<name>A0A919UI72_9ACTN</name>
<feature type="region of interest" description="Disordered" evidence="1">
    <location>
        <begin position="1"/>
        <end position="40"/>
    </location>
</feature>
<evidence type="ECO:0000256" key="1">
    <source>
        <dbReference type="SAM" id="MobiDB-lite"/>
    </source>
</evidence>
<gene>
    <name evidence="2" type="ORF">Dsi01nite_111520</name>
</gene>
<organism evidence="2 3">
    <name type="scientific">Dactylosporangium siamense</name>
    <dbReference type="NCBI Taxonomy" id="685454"/>
    <lineage>
        <taxon>Bacteria</taxon>
        <taxon>Bacillati</taxon>
        <taxon>Actinomycetota</taxon>
        <taxon>Actinomycetes</taxon>
        <taxon>Micromonosporales</taxon>
        <taxon>Micromonosporaceae</taxon>
        <taxon>Dactylosporangium</taxon>
    </lineage>
</organism>
<evidence type="ECO:0000313" key="3">
    <source>
        <dbReference type="Proteomes" id="UP000660611"/>
    </source>
</evidence>
<reference evidence="2" key="1">
    <citation type="submission" date="2021-01" db="EMBL/GenBank/DDBJ databases">
        <title>Whole genome shotgun sequence of Dactylosporangium siamense NBRC 106093.</title>
        <authorList>
            <person name="Komaki H."/>
            <person name="Tamura T."/>
        </authorList>
    </citation>
    <scope>NUCLEOTIDE SEQUENCE</scope>
    <source>
        <strain evidence="2">NBRC 106093</strain>
    </source>
</reference>
<protein>
    <submittedName>
        <fullName evidence="2">Uncharacterized protein</fullName>
    </submittedName>
</protein>
<proteinExistence type="predicted"/>
<dbReference type="Proteomes" id="UP000660611">
    <property type="component" value="Unassembled WGS sequence"/>
</dbReference>
<dbReference type="AlphaFoldDB" id="A0A919UI72"/>
<comment type="caution">
    <text evidence="2">The sequence shown here is derived from an EMBL/GenBank/DDBJ whole genome shotgun (WGS) entry which is preliminary data.</text>
</comment>
<accession>A0A919UI72</accession>
<evidence type="ECO:0000313" key="2">
    <source>
        <dbReference type="EMBL" id="GIG53111.1"/>
    </source>
</evidence>
<feature type="compositionally biased region" description="Basic and acidic residues" evidence="1">
    <location>
        <begin position="18"/>
        <end position="28"/>
    </location>
</feature>
<feature type="compositionally biased region" description="Low complexity" evidence="1">
    <location>
        <begin position="66"/>
        <end position="77"/>
    </location>
</feature>
<feature type="region of interest" description="Disordered" evidence="1">
    <location>
        <begin position="57"/>
        <end position="105"/>
    </location>
</feature>
<dbReference type="EMBL" id="BONQ01000211">
    <property type="protein sequence ID" value="GIG53111.1"/>
    <property type="molecule type" value="Genomic_DNA"/>
</dbReference>
<keyword evidence="3" id="KW-1185">Reference proteome</keyword>
<sequence length="105" mass="11739">MLRPAWNPRLLASRAAGRPREGQPERLQDVPGRQGPPAVAVRQPIELLSEPRHRAFSLLADEDPHPQQQLDLPPTDHSVVDPPPVPTVHPPRQVTTARTMGRRPR</sequence>